<gene>
    <name evidence="2" type="ORF">GKO32_23150</name>
</gene>
<dbReference type="EMBL" id="WMBA01000040">
    <property type="protein sequence ID" value="MTD56847.1"/>
    <property type="molecule type" value="Genomic_DNA"/>
</dbReference>
<reference evidence="2 3" key="1">
    <citation type="submission" date="2019-11" db="EMBL/GenBank/DDBJ databases">
        <title>Draft genome of Amycolatopsis RM579.</title>
        <authorList>
            <person name="Duangmal K."/>
            <person name="Mingma R."/>
        </authorList>
    </citation>
    <scope>NUCLEOTIDE SEQUENCE [LARGE SCALE GENOMIC DNA]</scope>
    <source>
        <strain evidence="2 3">RM579</strain>
    </source>
</reference>
<organism evidence="2 3">
    <name type="scientific">Amycolatopsis pithecellobii</name>
    <dbReference type="NCBI Taxonomy" id="664692"/>
    <lineage>
        <taxon>Bacteria</taxon>
        <taxon>Bacillati</taxon>
        <taxon>Actinomycetota</taxon>
        <taxon>Actinomycetes</taxon>
        <taxon>Pseudonocardiales</taxon>
        <taxon>Pseudonocardiaceae</taxon>
        <taxon>Amycolatopsis</taxon>
    </lineage>
</organism>
<evidence type="ECO:0000256" key="1">
    <source>
        <dbReference type="SAM" id="MobiDB-lite"/>
    </source>
</evidence>
<feature type="region of interest" description="Disordered" evidence="1">
    <location>
        <begin position="1"/>
        <end position="130"/>
    </location>
</feature>
<proteinExistence type="predicted"/>
<accession>A0A6N7YUU7</accession>
<feature type="compositionally biased region" description="Polar residues" evidence="1">
    <location>
        <begin position="98"/>
        <end position="108"/>
    </location>
</feature>
<dbReference type="RefSeq" id="WP_154758996.1">
    <property type="nucleotide sequence ID" value="NZ_WMBA01000040.1"/>
</dbReference>
<name>A0A6N7YUU7_9PSEU</name>
<feature type="compositionally biased region" description="Basic and acidic residues" evidence="1">
    <location>
        <begin position="30"/>
        <end position="48"/>
    </location>
</feature>
<evidence type="ECO:0000313" key="3">
    <source>
        <dbReference type="Proteomes" id="UP000440096"/>
    </source>
</evidence>
<dbReference type="Proteomes" id="UP000440096">
    <property type="component" value="Unassembled WGS sequence"/>
</dbReference>
<comment type="caution">
    <text evidence="2">The sequence shown here is derived from an EMBL/GenBank/DDBJ whole genome shotgun (WGS) entry which is preliminary data.</text>
</comment>
<feature type="region of interest" description="Disordered" evidence="1">
    <location>
        <begin position="149"/>
        <end position="192"/>
    </location>
</feature>
<sequence length="192" mass="19979">MRHAGRGIAPGDETLTHPGESGTATGRGGRTADQDSRRDELGEAKSGPEADGDDQGSNTEPTTRAAAGGNSLAVNDPWLPRLKLPPSLEPFEEYTDQALASASATPFTSKPVIEDGDLGEPFRSEYPDDLPPDAGLADLLARALAEHQAGTSSAAALVKRLGSNSTDDRRTVNGHGRNGEPPANGRHRGGDH</sequence>
<protein>
    <submittedName>
        <fullName evidence="2">Uncharacterized protein</fullName>
    </submittedName>
</protein>
<keyword evidence="3" id="KW-1185">Reference proteome</keyword>
<evidence type="ECO:0000313" key="2">
    <source>
        <dbReference type="EMBL" id="MTD56847.1"/>
    </source>
</evidence>
<dbReference type="AlphaFoldDB" id="A0A6N7YUU7"/>